<keyword evidence="4" id="KW-1185">Reference proteome</keyword>
<keyword evidence="2" id="KW-0812">Transmembrane</keyword>
<proteinExistence type="predicted"/>
<keyword evidence="2" id="KW-1133">Transmembrane helix</keyword>
<gene>
    <name evidence="3" type="ORF">WDJ61_13755</name>
</gene>
<feature type="transmembrane region" description="Helical" evidence="2">
    <location>
        <begin position="143"/>
        <end position="166"/>
    </location>
</feature>
<evidence type="ECO:0000256" key="2">
    <source>
        <dbReference type="SAM" id="Phobius"/>
    </source>
</evidence>
<name>A0ABZ2N3Y8_9BACI</name>
<evidence type="ECO:0000256" key="1">
    <source>
        <dbReference type="SAM" id="Coils"/>
    </source>
</evidence>
<keyword evidence="2" id="KW-0472">Membrane</keyword>
<evidence type="ECO:0000313" key="3">
    <source>
        <dbReference type="EMBL" id="WXB92313.1"/>
    </source>
</evidence>
<feature type="coiled-coil region" evidence="1">
    <location>
        <begin position="98"/>
        <end position="125"/>
    </location>
</feature>
<dbReference type="Pfam" id="PF11167">
    <property type="entry name" value="DUF2953"/>
    <property type="match status" value="1"/>
</dbReference>
<sequence>MVYAWWLLGGLFFMIVVVCLSKLRVIIHSFFEKDNIDIKVRLELWNGLLSYTVKVPFMKLLTYRGKKPPSLFFEKETKTKDGQKTKNADKKEITYAEFEEFLSDARELTRRVESLREVLRSFLKKVEIKNVCWKTVLGMKDAAWTGMAAGSLWTVKSGAISIASYLMRMTSEPKMMITPVFGQSVLRTEFSCMIAFRPGQAIVAVIKILSRWRSKKRKWGTAAINKQV</sequence>
<evidence type="ECO:0000313" key="4">
    <source>
        <dbReference type="Proteomes" id="UP001387364"/>
    </source>
</evidence>
<reference evidence="3 4" key="1">
    <citation type="submission" date="2024-02" db="EMBL/GenBank/DDBJ databases">
        <title>Seven novel Bacillus-like species.</title>
        <authorList>
            <person name="Liu G."/>
        </authorList>
    </citation>
    <scope>NUCLEOTIDE SEQUENCE [LARGE SCALE GENOMIC DNA]</scope>
    <source>
        <strain evidence="3 4">FJAT-52991</strain>
    </source>
</reference>
<organism evidence="3 4">
    <name type="scientific">Bacillus kandeliae</name>
    <dbReference type="NCBI Taxonomy" id="3129297"/>
    <lineage>
        <taxon>Bacteria</taxon>
        <taxon>Bacillati</taxon>
        <taxon>Bacillota</taxon>
        <taxon>Bacilli</taxon>
        <taxon>Bacillales</taxon>
        <taxon>Bacillaceae</taxon>
        <taxon>Bacillus</taxon>
    </lineage>
</organism>
<dbReference type="RefSeq" id="WP_338750681.1">
    <property type="nucleotide sequence ID" value="NZ_CP147404.1"/>
</dbReference>
<dbReference type="InterPro" id="IPR021338">
    <property type="entry name" value="DUF2953"/>
</dbReference>
<dbReference type="Proteomes" id="UP001387364">
    <property type="component" value="Chromosome"/>
</dbReference>
<dbReference type="EMBL" id="CP147404">
    <property type="protein sequence ID" value="WXB92313.1"/>
    <property type="molecule type" value="Genomic_DNA"/>
</dbReference>
<accession>A0ABZ2N3Y8</accession>
<feature type="transmembrane region" description="Helical" evidence="2">
    <location>
        <begin position="6"/>
        <end position="23"/>
    </location>
</feature>
<protein>
    <submittedName>
        <fullName evidence="3">DUF2953 domain-containing protein</fullName>
    </submittedName>
</protein>
<keyword evidence="1" id="KW-0175">Coiled coil</keyword>